<name>A0ABC8QRB9_9AQUA</name>
<dbReference type="Gene3D" id="3.40.50.2000">
    <property type="entry name" value="Glycogen Phosphorylase B"/>
    <property type="match status" value="2"/>
</dbReference>
<comment type="caution">
    <text evidence="5">The sequence shown here is derived from an EMBL/GenBank/DDBJ whole genome shotgun (WGS) entry which is preliminary data.</text>
</comment>
<keyword evidence="2 4" id="KW-0328">Glycosyltransferase</keyword>
<keyword evidence="6" id="KW-1185">Reference proteome</keyword>
<dbReference type="SUPFAM" id="SSF53756">
    <property type="entry name" value="UDP-Glycosyltransferase/glycogen phosphorylase"/>
    <property type="match status" value="1"/>
</dbReference>
<dbReference type="GO" id="GO:0008194">
    <property type="term" value="F:UDP-glycosyltransferase activity"/>
    <property type="evidence" value="ECO:0007669"/>
    <property type="project" value="UniProtKB-ARBA"/>
</dbReference>
<sequence>MVSYFSHLMRTSDVEYPFPTVYLRDFGSNEIDEKHIDYVSSMIKRKVIPVGPLIQDPVSKDEHLEVIEWLEKKHHCSSVFVSFGSEYFLSKEEMEEIANGLELSNVNFIWVVRFPLGDETMVEDALPKGFRDRVGDRGIVLKGWAPQEKILRHSSIGGFVSHCGWNSVMESMEFGVPIIAMPMQLDQPLNARLVVELGLGMEVWRDYSGNLHRVEIAKVIREVIVDKRGEDMRRKAKELREKIRLKGEEEMDGAMEAISQLCQKSKAQ</sequence>
<dbReference type="PROSITE" id="PS00375">
    <property type="entry name" value="UDPGT"/>
    <property type="match status" value="1"/>
</dbReference>
<evidence type="ECO:0000256" key="1">
    <source>
        <dbReference type="ARBA" id="ARBA00009995"/>
    </source>
</evidence>
<dbReference type="InterPro" id="IPR002213">
    <property type="entry name" value="UDP_glucos_trans"/>
</dbReference>
<dbReference type="CDD" id="cd03784">
    <property type="entry name" value="GT1_Gtf-like"/>
    <property type="match status" value="1"/>
</dbReference>
<dbReference type="Pfam" id="PF00201">
    <property type="entry name" value="UDPGT"/>
    <property type="match status" value="1"/>
</dbReference>
<gene>
    <name evidence="5" type="ORF">ILEXP_LOCUS1712</name>
</gene>
<comment type="similarity">
    <text evidence="1 4">Belongs to the UDP-glycosyltransferase family.</text>
</comment>
<protein>
    <recommendedName>
        <fullName evidence="7">UDP-glycosyltransferases domain-containing protein</fullName>
    </recommendedName>
</protein>
<evidence type="ECO:0000256" key="4">
    <source>
        <dbReference type="RuleBase" id="RU003718"/>
    </source>
</evidence>
<evidence type="ECO:0000256" key="2">
    <source>
        <dbReference type="ARBA" id="ARBA00022676"/>
    </source>
</evidence>
<dbReference type="PANTHER" id="PTHR48044:SF14">
    <property type="entry name" value="GLYCOSYLTRANSFERASE"/>
    <property type="match status" value="1"/>
</dbReference>
<keyword evidence="3 4" id="KW-0808">Transferase</keyword>
<dbReference type="Proteomes" id="UP001642360">
    <property type="component" value="Unassembled WGS sequence"/>
</dbReference>
<evidence type="ECO:0000313" key="5">
    <source>
        <dbReference type="EMBL" id="CAK9134786.1"/>
    </source>
</evidence>
<dbReference type="AlphaFoldDB" id="A0ABC8QRB9"/>
<evidence type="ECO:0000313" key="6">
    <source>
        <dbReference type="Proteomes" id="UP001642360"/>
    </source>
</evidence>
<evidence type="ECO:0008006" key="7">
    <source>
        <dbReference type="Google" id="ProtNLM"/>
    </source>
</evidence>
<dbReference type="FunFam" id="3.40.50.2000:FF:000060">
    <property type="entry name" value="Glycosyltransferase"/>
    <property type="match status" value="1"/>
</dbReference>
<dbReference type="GO" id="GO:0016138">
    <property type="term" value="P:glycoside biosynthetic process"/>
    <property type="evidence" value="ECO:0007669"/>
    <property type="project" value="UniProtKB-ARBA"/>
</dbReference>
<proteinExistence type="inferred from homology"/>
<reference evidence="5 6" key="1">
    <citation type="submission" date="2024-02" db="EMBL/GenBank/DDBJ databases">
        <authorList>
            <person name="Vignale AGUSTIN F."/>
            <person name="Sosa J E."/>
            <person name="Modenutti C."/>
        </authorList>
    </citation>
    <scope>NUCLEOTIDE SEQUENCE [LARGE SCALE GENOMIC DNA]</scope>
</reference>
<evidence type="ECO:0000256" key="3">
    <source>
        <dbReference type="ARBA" id="ARBA00022679"/>
    </source>
</evidence>
<dbReference type="PANTHER" id="PTHR48044">
    <property type="entry name" value="GLYCOSYLTRANSFERASE"/>
    <property type="match status" value="1"/>
</dbReference>
<organism evidence="5 6">
    <name type="scientific">Ilex paraguariensis</name>
    <name type="common">yerba mate</name>
    <dbReference type="NCBI Taxonomy" id="185542"/>
    <lineage>
        <taxon>Eukaryota</taxon>
        <taxon>Viridiplantae</taxon>
        <taxon>Streptophyta</taxon>
        <taxon>Embryophyta</taxon>
        <taxon>Tracheophyta</taxon>
        <taxon>Spermatophyta</taxon>
        <taxon>Magnoliopsida</taxon>
        <taxon>eudicotyledons</taxon>
        <taxon>Gunneridae</taxon>
        <taxon>Pentapetalae</taxon>
        <taxon>asterids</taxon>
        <taxon>campanulids</taxon>
        <taxon>Aquifoliales</taxon>
        <taxon>Aquifoliaceae</taxon>
        <taxon>Ilex</taxon>
    </lineage>
</organism>
<dbReference type="InterPro" id="IPR035595">
    <property type="entry name" value="UDP_glycos_trans_CS"/>
</dbReference>
<dbReference type="EMBL" id="CAUOFW020000570">
    <property type="protein sequence ID" value="CAK9134786.1"/>
    <property type="molecule type" value="Genomic_DNA"/>
</dbReference>
<accession>A0ABC8QRB9</accession>